<dbReference type="InterPro" id="IPR001956">
    <property type="entry name" value="CBM3"/>
</dbReference>
<dbReference type="Pfam" id="PF02156">
    <property type="entry name" value="Glyco_hydro_26"/>
    <property type="match status" value="1"/>
</dbReference>
<evidence type="ECO:0000259" key="9">
    <source>
        <dbReference type="PROSITE" id="PS51764"/>
    </source>
</evidence>
<dbReference type="Pfam" id="PF16990">
    <property type="entry name" value="CBM_35"/>
    <property type="match status" value="1"/>
</dbReference>
<dbReference type="CDD" id="cd04086">
    <property type="entry name" value="CBM35_mannanase-like"/>
    <property type="match status" value="1"/>
</dbReference>
<dbReference type="Gene3D" id="2.60.40.710">
    <property type="entry name" value="Endoglucanase-like"/>
    <property type="match status" value="1"/>
</dbReference>
<dbReference type="RefSeq" id="WP_110290589.1">
    <property type="nucleotide sequence ID" value="NZ_QICS01000002.1"/>
</dbReference>
<reference evidence="10 11" key="1">
    <citation type="submission" date="2018-05" db="EMBL/GenBank/DDBJ databases">
        <title>Genomic Encyclopedia of Type Strains, Phase IV (KMG-IV): sequencing the most valuable type-strain genomes for metagenomic binning, comparative biology and taxonomic classification.</title>
        <authorList>
            <person name="Goeker M."/>
        </authorList>
    </citation>
    <scope>NUCLEOTIDE SEQUENCE [LARGE SCALE GENOMIC DNA]</scope>
    <source>
        <strain evidence="10 11">DSM 28816</strain>
    </source>
</reference>
<evidence type="ECO:0000256" key="5">
    <source>
        <dbReference type="SAM" id="MobiDB-lite"/>
    </source>
</evidence>
<dbReference type="PROSITE" id="PS51175">
    <property type="entry name" value="CBM6"/>
    <property type="match status" value="1"/>
</dbReference>
<accession>A0A318EVW5</accession>
<dbReference type="InterPro" id="IPR017853">
    <property type="entry name" value="GH"/>
</dbReference>
<dbReference type="InterPro" id="IPR008965">
    <property type="entry name" value="CBM2/CBM3_carb-bd_dom_sf"/>
</dbReference>
<evidence type="ECO:0000259" key="7">
    <source>
        <dbReference type="PROSITE" id="PS51172"/>
    </source>
</evidence>
<dbReference type="SUPFAM" id="SSF49384">
    <property type="entry name" value="Carbohydrate-binding domain"/>
    <property type="match status" value="1"/>
</dbReference>
<dbReference type="PRINTS" id="PR00739">
    <property type="entry name" value="GLHYDRLASE26"/>
</dbReference>
<evidence type="ECO:0000256" key="1">
    <source>
        <dbReference type="ARBA" id="ARBA00007754"/>
    </source>
</evidence>
<keyword evidence="6" id="KW-0732">Signal</keyword>
<dbReference type="Gene3D" id="3.20.20.80">
    <property type="entry name" value="Glycosidases"/>
    <property type="match status" value="1"/>
</dbReference>
<sequence>MRKYLQNAVVFALTASMAGMPISVNAEAETPGEIQNNAVQSTTKQADENSLYHIEAEDANMSGDVTTATQRAGYSGTGYATGFTQNDGNSWSYELDIPKSGHYTFVVRAASDSYKENYLLIDGKQIGTIYSDSDGAWHDTTMESIWLDEGTATISIGESWGWFDLDYIIVEEGSGTDDSVYSSATSTLVNENSNKRTVEIMEYLKSIYGKKTLSGQSCTLNKSTEIEAIHQLTGKYPAIRMLDFIFCDPASEYQSSEEVNLALEWDKMGGITTFQWHWHAPKGGAAFYTKETTFDLSKAVTDLDISQMSLEEIKSLYQEGTISEECYLLVRDIDVISGYLDKLQQADVTVLWRPLHEASGGWFWWGAQGPDSYKWLYKLMFERQTNYHKLNNLIWIWNGQDQDWYPGDEYCDIVGTDIYAEKQSYSVLPDQFMKTVNYSDGTKMAALSENGVMMDPDMMVRDNTYWLYFAVWYGDFLLNSTGQVGDTYTESTMVNKVYNSDAVITLDELPDFEKSEQESHEDPTPEEPTDVTLTIKNTGNLENSTNTITNSFQINHVGGEDLDLSKLMLRYYYTKEGISPETFYCDSAALIANKDPWYVSYTGKVTGEYVSIDKEDSGANNYLEIKFNSTDKLMEGATLSIGTRTYKNDWSLYDQLNDYSYQKDEHITIYYDGQLILGTEP</sequence>
<gene>
    <name evidence="10" type="ORF">C8E03_102465</name>
</gene>
<dbReference type="GO" id="GO:0016985">
    <property type="term" value="F:mannan endo-1,4-beta-mannosidase activity"/>
    <property type="evidence" value="ECO:0007669"/>
    <property type="project" value="InterPro"/>
</dbReference>
<dbReference type="SMART" id="SM01067">
    <property type="entry name" value="CBM_3"/>
    <property type="match status" value="1"/>
</dbReference>
<dbReference type="Gene3D" id="2.60.120.260">
    <property type="entry name" value="Galactose-binding domain-like"/>
    <property type="match status" value="1"/>
</dbReference>
<comment type="similarity">
    <text evidence="1 4">Belongs to the glycosyl hydrolase 26 family.</text>
</comment>
<keyword evidence="2 4" id="KW-0378">Hydrolase</keyword>
<evidence type="ECO:0000256" key="3">
    <source>
        <dbReference type="ARBA" id="ARBA00023295"/>
    </source>
</evidence>
<evidence type="ECO:0000313" key="10">
    <source>
        <dbReference type="EMBL" id="PXV93690.1"/>
    </source>
</evidence>
<organism evidence="10 11">
    <name type="scientific">Lachnotalea glycerini</name>
    <dbReference type="NCBI Taxonomy" id="1763509"/>
    <lineage>
        <taxon>Bacteria</taxon>
        <taxon>Bacillati</taxon>
        <taxon>Bacillota</taxon>
        <taxon>Clostridia</taxon>
        <taxon>Lachnospirales</taxon>
        <taxon>Lachnospiraceae</taxon>
        <taxon>Lachnotalea</taxon>
    </lineage>
</organism>
<dbReference type="AlphaFoldDB" id="A0A318EVW5"/>
<dbReference type="Proteomes" id="UP000247523">
    <property type="component" value="Unassembled WGS sequence"/>
</dbReference>
<feature type="signal peptide" evidence="6">
    <location>
        <begin position="1"/>
        <end position="28"/>
    </location>
</feature>
<dbReference type="InterPro" id="IPR008979">
    <property type="entry name" value="Galactose-bd-like_sf"/>
</dbReference>
<dbReference type="PANTHER" id="PTHR40079">
    <property type="entry name" value="MANNAN ENDO-1,4-BETA-MANNOSIDASE E-RELATED"/>
    <property type="match status" value="1"/>
</dbReference>
<evidence type="ECO:0000256" key="6">
    <source>
        <dbReference type="SAM" id="SignalP"/>
    </source>
</evidence>
<dbReference type="PANTHER" id="PTHR40079:SF4">
    <property type="entry name" value="GH26 DOMAIN-CONTAINING PROTEIN-RELATED"/>
    <property type="match status" value="1"/>
</dbReference>
<dbReference type="PROSITE" id="PS51172">
    <property type="entry name" value="CBM3"/>
    <property type="match status" value="1"/>
</dbReference>
<dbReference type="SUPFAM" id="SSF51445">
    <property type="entry name" value="(Trans)glycosidases"/>
    <property type="match status" value="1"/>
</dbReference>
<protein>
    <submittedName>
        <fullName evidence="10">Mannan endo-1,4-beta-mannosidase</fullName>
    </submittedName>
</protein>
<dbReference type="InterPro" id="IPR036966">
    <property type="entry name" value="CBM3_sf"/>
</dbReference>
<feature type="active site" description="Proton donor" evidence="4">
    <location>
        <position position="357"/>
    </location>
</feature>
<dbReference type="EMBL" id="QICS01000002">
    <property type="protein sequence ID" value="PXV93690.1"/>
    <property type="molecule type" value="Genomic_DNA"/>
</dbReference>
<dbReference type="InterPro" id="IPR022790">
    <property type="entry name" value="GH26_dom"/>
</dbReference>
<feature type="active site" description="Nucleophile" evidence="4">
    <location>
        <position position="449"/>
    </location>
</feature>
<evidence type="ECO:0000256" key="4">
    <source>
        <dbReference type="PROSITE-ProRule" id="PRU01100"/>
    </source>
</evidence>
<feature type="domain" description="CBM6" evidence="8">
    <location>
        <begin position="52"/>
        <end position="171"/>
    </location>
</feature>
<keyword evidence="3 4" id="KW-0326">Glycosidase</keyword>
<feature type="domain" description="GH26" evidence="9">
    <location>
        <begin position="195"/>
        <end position="507"/>
    </location>
</feature>
<feature type="compositionally biased region" description="Basic and acidic residues" evidence="5">
    <location>
        <begin position="513"/>
        <end position="523"/>
    </location>
</feature>
<dbReference type="GO" id="GO:0006080">
    <property type="term" value="P:substituted mannan metabolic process"/>
    <property type="evidence" value="ECO:0007669"/>
    <property type="project" value="InterPro"/>
</dbReference>
<comment type="caution">
    <text evidence="10">The sequence shown here is derived from an EMBL/GenBank/DDBJ whole genome shotgun (WGS) entry which is preliminary data.</text>
</comment>
<name>A0A318EVW5_9FIRM</name>
<feature type="domain" description="CBM3" evidence="7">
    <location>
        <begin position="528"/>
        <end position="681"/>
    </location>
</feature>
<dbReference type="GO" id="GO:0030248">
    <property type="term" value="F:cellulose binding"/>
    <property type="evidence" value="ECO:0007669"/>
    <property type="project" value="InterPro"/>
</dbReference>
<evidence type="ECO:0000259" key="8">
    <source>
        <dbReference type="PROSITE" id="PS51175"/>
    </source>
</evidence>
<feature type="region of interest" description="Disordered" evidence="5">
    <location>
        <begin position="513"/>
        <end position="532"/>
    </location>
</feature>
<dbReference type="InterPro" id="IPR000805">
    <property type="entry name" value="Glyco_hydro_26"/>
</dbReference>
<dbReference type="SUPFAM" id="SSF49785">
    <property type="entry name" value="Galactose-binding domain-like"/>
    <property type="match status" value="1"/>
</dbReference>
<dbReference type="InterPro" id="IPR005084">
    <property type="entry name" value="CBM6"/>
</dbReference>
<proteinExistence type="inferred from homology"/>
<evidence type="ECO:0000256" key="2">
    <source>
        <dbReference type="ARBA" id="ARBA00022801"/>
    </source>
</evidence>
<evidence type="ECO:0000313" key="11">
    <source>
        <dbReference type="Proteomes" id="UP000247523"/>
    </source>
</evidence>
<feature type="chain" id="PRO_5016366584" evidence="6">
    <location>
        <begin position="29"/>
        <end position="681"/>
    </location>
</feature>
<dbReference type="PROSITE" id="PS51764">
    <property type="entry name" value="GH26"/>
    <property type="match status" value="1"/>
</dbReference>
<dbReference type="Pfam" id="PF00942">
    <property type="entry name" value="CBM_3"/>
    <property type="match status" value="1"/>
</dbReference>